<feature type="compositionally biased region" description="Basic and acidic residues" evidence="7">
    <location>
        <begin position="1068"/>
        <end position="1081"/>
    </location>
</feature>
<gene>
    <name evidence="8" type="ORF">SBOR_8661</name>
</gene>
<dbReference type="InterPro" id="IPR031303">
    <property type="entry name" value="C5_meth_CS"/>
</dbReference>
<dbReference type="GO" id="GO:0044027">
    <property type="term" value="P:negative regulation of gene expression via chromosomal CpG island methylation"/>
    <property type="evidence" value="ECO:0007669"/>
    <property type="project" value="TreeGrafter"/>
</dbReference>
<dbReference type="InterPro" id="IPR050390">
    <property type="entry name" value="C5-Methyltransferase"/>
</dbReference>
<evidence type="ECO:0000256" key="7">
    <source>
        <dbReference type="SAM" id="MobiDB-lite"/>
    </source>
</evidence>
<dbReference type="PROSITE" id="PS51679">
    <property type="entry name" value="SAM_MT_C5"/>
    <property type="match status" value="1"/>
</dbReference>
<evidence type="ECO:0000256" key="4">
    <source>
        <dbReference type="PROSITE-ProRule" id="PRU01016"/>
    </source>
</evidence>
<dbReference type="GO" id="GO:0003886">
    <property type="term" value="F:DNA (cytosine-5-)-methyltransferase activity"/>
    <property type="evidence" value="ECO:0007669"/>
    <property type="project" value="UniProtKB-EC"/>
</dbReference>
<dbReference type="PANTHER" id="PTHR10629:SF52">
    <property type="entry name" value="DNA (CYTOSINE-5)-METHYLTRANSFERASE 1"/>
    <property type="match status" value="1"/>
</dbReference>
<dbReference type="Proteomes" id="UP000019487">
    <property type="component" value="Unassembled WGS sequence"/>
</dbReference>
<dbReference type="SUPFAM" id="SSF53335">
    <property type="entry name" value="S-adenosyl-L-methionine-dependent methyltransferases"/>
    <property type="match status" value="1"/>
</dbReference>
<proteinExistence type="inferred from homology"/>
<dbReference type="STRING" id="1432307.W9C5E9"/>
<dbReference type="OrthoDB" id="5376140at2759"/>
<sequence>MATLSGIDFRKKFASLFEIDPLLTNTQAYTLLEDNSFDLPNTCLDVAQAAGKRSRKEEFWVPQKTLDQLSITGRSRSQRTTPSLKPDTPQSGKLEAIDIDRKSVDRGIPEVELPEVKLEETLPTINSDDEADLTIVVDDQRVVVLDGSDEDESVIVLDDNSINQNVSRLKRDFSPFEISDESDTDISSDDPRSATPDRPLDTLEKTKRKSSKQSTEESVTLTTSWISKIAGNLFGRPLRPVGTNDDEPSGELALEKYRAAISSARSTGEKFLHDIDSELCYARIVYRFENEGQWLILDTSNMATISGVGHLEEKYYTSADSYFYRFNYDILSESFTEASEMPIQDQETPRQDYECCARNRAEKTEKDEPFKVMGPKKNHGSATGLIYKGTEYHRRDFVYFVTKDTSGQKVPFNKVPYRIGQIQYIRVTRPHESDDYDTEMEENEDDNSEIKIMVDVYERYDDHFQATRSQEIESNIPFALHDERRVFLRGWKILSPENLDGHCFVMHRDHIKDLDTYKDLDDTFWVQDQIPCNVSKDSVVVEDLIHMPKKQLRYSKESKERLRLEKEMMESKESGVKLRTLDIFSGAGGLSQGFHESGVIGTTYAIEFDAAACKTLKRNFPDAIVYNQDANKLLEWLVKNEVGSNAGILLDREGNDMAVMPTRGEVDMIIGGPPCQGWSTLNRHKRGYCNKRELIATYLSYVDFYRPKYFLLENVMGLVGHKLDSTAIPDMNAEKGLLKGAVKFIFRVLTSLGYQCQHAFLQADVYGLPSSRTRVIFWASLPGHKLPQFPQPTHIFDGRVFKSPHRVRRSAPHQPVTIGDCLSDLPRFEWKNPHIINAETPAQRSAQLKRDKDIVQYTTVDQLEFVGLEKQAYGSPPLSEYQRKIRKSAPGHLLQNHQISLLFKDVERVCNVPLRAGAAYKDMPENLLPLFLQNALQHSGNSGKVKYSGRYGRQSIDQSFKVVTTLLRSLASTSWILHPYLHRTYSAREFARAQRFSDCFTWDIESTKEDDIYTQIGNAVPVPLARALGNELWKFLRDTSGASSEIRHDEDLDNRSVDDGDLDGGAIDDQKDIESKDRAEQESEIGEEVVEIVMRQGGKTKNTGKSRDDAITLDDSD</sequence>
<keyword evidence="9" id="KW-1185">Reference proteome</keyword>
<dbReference type="InterPro" id="IPR029063">
    <property type="entry name" value="SAM-dependent_MTases_sf"/>
</dbReference>
<dbReference type="InterPro" id="IPR043151">
    <property type="entry name" value="BAH_sf"/>
</dbReference>
<feature type="compositionally biased region" description="Polar residues" evidence="7">
    <location>
        <begin position="71"/>
        <end position="91"/>
    </location>
</feature>
<feature type="region of interest" description="Disordered" evidence="7">
    <location>
        <begin position="178"/>
        <end position="216"/>
    </location>
</feature>
<dbReference type="GO" id="GO:0032259">
    <property type="term" value="P:methylation"/>
    <property type="evidence" value="ECO:0007669"/>
    <property type="project" value="UniProtKB-KW"/>
</dbReference>
<dbReference type="Gene3D" id="3.90.120.10">
    <property type="entry name" value="DNA Methylase, subunit A, domain 2"/>
    <property type="match status" value="1"/>
</dbReference>
<evidence type="ECO:0000313" key="8">
    <source>
        <dbReference type="EMBL" id="ESZ90943.1"/>
    </source>
</evidence>
<feature type="compositionally biased region" description="Basic and acidic residues" evidence="7">
    <location>
        <begin position="1045"/>
        <end position="1058"/>
    </location>
</feature>
<evidence type="ECO:0000256" key="6">
    <source>
        <dbReference type="RuleBase" id="RU000417"/>
    </source>
</evidence>
<feature type="compositionally biased region" description="Acidic residues" evidence="7">
    <location>
        <begin position="178"/>
        <end position="188"/>
    </location>
</feature>
<dbReference type="PROSITE" id="PS00095">
    <property type="entry name" value="C5_MTASE_2"/>
    <property type="match status" value="1"/>
</dbReference>
<keyword evidence="1 4" id="KW-0489">Methyltransferase</keyword>
<feature type="region of interest" description="Disordered" evidence="7">
    <location>
        <begin position="1044"/>
        <end position="1117"/>
    </location>
</feature>
<evidence type="ECO:0000256" key="1">
    <source>
        <dbReference type="ARBA" id="ARBA00022603"/>
    </source>
</evidence>
<keyword evidence="3 4" id="KW-0949">S-adenosyl-L-methionine</keyword>
<dbReference type="Gene3D" id="2.30.30.490">
    <property type="match status" value="1"/>
</dbReference>
<protein>
    <recommendedName>
        <fullName evidence="6">Cytosine-specific methyltransferase</fullName>
        <ecNumber evidence="6">2.1.1.37</ecNumber>
    </recommendedName>
</protein>
<dbReference type="PANTHER" id="PTHR10629">
    <property type="entry name" value="CYTOSINE-SPECIFIC METHYLTRANSFERASE"/>
    <property type="match status" value="1"/>
</dbReference>
<dbReference type="NCBIfam" id="TIGR00675">
    <property type="entry name" value="dcm"/>
    <property type="match status" value="1"/>
</dbReference>
<organism evidence="8 9">
    <name type="scientific">Sclerotinia borealis (strain F-4128)</name>
    <dbReference type="NCBI Taxonomy" id="1432307"/>
    <lineage>
        <taxon>Eukaryota</taxon>
        <taxon>Fungi</taxon>
        <taxon>Dikarya</taxon>
        <taxon>Ascomycota</taxon>
        <taxon>Pezizomycotina</taxon>
        <taxon>Leotiomycetes</taxon>
        <taxon>Helotiales</taxon>
        <taxon>Sclerotiniaceae</taxon>
        <taxon>Sclerotinia</taxon>
    </lineage>
</organism>
<dbReference type="GO" id="GO:0003677">
    <property type="term" value="F:DNA binding"/>
    <property type="evidence" value="ECO:0007669"/>
    <property type="project" value="TreeGrafter"/>
</dbReference>
<dbReference type="InterPro" id="IPR001525">
    <property type="entry name" value="C5_MeTfrase"/>
</dbReference>
<dbReference type="EMBL" id="AYSA01000559">
    <property type="protein sequence ID" value="ESZ90943.1"/>
    <property type="molecule type" value="Genomic_DNA"/>
</dbReference>
<dbReference type="Pfam" id="PF00145">
    <property type="entry name" value="DNA_methylase"/>
    <property type="match status" value="1"/>
</dbReference>
<dbReference type="PROSITE" id="PS00094">
    <property type="entry name" value="C5_MTASE_1"/>
    <property type="match status" value="1"/>
</dbReference>
<feature type="region of interest" description="Disordered" evidence="7">
    <location>
        <begin position="71"/>
        <end position="93"/>
    </location>
</feature>
<accession>W9C5E9</accession>
<reference evidence="8 9" key="1">
    <citation type="journal article" date="2014" name="Genome Announc.">
        <title>Draft genome sequence of Sclerotinia borealis, a psychrophilic plant pathogenic fungus.</title>
        <authorList>
            <person name="Mardanov A.V."/>
            <person name="Beletsky A.V."/>
            <person name="Kadnikov V.V."/>
            <person name="Ignatov A.N."/>
            <person name="Ravin N.V."/>
        </authorList>
    </citation>
    <scope>NUCLEOTIDE SEQUENCE [LARGE SCALE GENOMIC DNA]</scope>
    <source>
        <strain evidence="9">F-4157</strain>
    </source>
</reference>
<dbReference type="AlphaFoldDB" id="W9C5E9"/>
<comment type="similarity">
    <text evidence="4 5">Belongs to the class I-like SAM-binding methyltransferase superfamily. C5-methyltransferase family.</text>
</comment>
<dbReference type="HOGENOM" id="CLU_009309_0_0_1"/>
<dbReference type="PRINTS" id="PR00105">
    <property type="entry name" value="C5METTRFRASE"/>
</dbReference>
<dbReference type="InterPro" id="IPR018117">
    <property type="entry name" value="C5_DNA_meth_AS"/>
</dbReference>
<evidence type="ECO:0000256" key="2">
    <source>
        <dbReference type="ARBA" id="ARBA00022679"/>
    </source>
</evidence>
<keyword evidence="2 4" id="KW-0808">Transferase</keyword>
<feature type="active site" evidence="4">
    <location>
        <position position="675"/>
    </location>
</feature>
<dbReference type="GO" id="GO:0005634">
    <property type="term" value="C:nucleus"/>
    <property type="evidence" value="ECO:0007669"/>
    <property type="project" value="TreeGrafter"/>
</dbReference>
<dbReference type="EC" id="2.1.1.37" evidence="6"/>
<comment type="caution">
    <text evidence="8">The sequence shown here is derived from an EMBL/GenBank/DDBJ whole genome shotgun (WGS) entry which is preliminary data.</text>
</comment>
<evidence type="ECO:0000256" key="3">
    <source>
        <dbReference type="ARBA" id="ARBA00022691"/>
    </source>
</evidence>
<dbReference type="Gene3D" id="3.40.50.150">
    <property type="entry name" value="Vaccinia Virus protein VP39"/>
    <property type="match status" value="1"/>
</dbReference>
<evidence type="ECO:0000313" key="9">
    <source>
        <dbReference type="Proteomes" id="UP000019487"/>
    </source>
</evidence>
<evidence type="ECO:0000256" key="5">
    <source>
        <dbReference type="RuleBase" id="RU000416"/>
    </source>
</evidence>
<comment type="catalytic activity">
    <reaction evidence="6">
        <text>a 2'-deoxycytidine in DNA + S-adenosyl-L-methionine = a 5-methyl-2'-deoxycytidine in DNA + S-adenosyl-L-homocysteine + H(+)</text>
        <dbReference type="Rhea" id="RHEA:13681"/>
        <dbReference type="Rhea" id="RHEA-COMP:11369"/>
        <dbReference type="Rhea" id="RHEA-COMP:11370"/>
        <dbReference type="ChEBI" id="CHEBI:15378"/>
        <dbReference type="ChEBI" id="CHEBI:57856"/>
        <dbReference type="ChEBI" id="CHEBI:59789"/>
        <dbReference type="ChEBI" id="CHEBI:85452"/>
        <dbReference type="ChEBI" id="CHEBI:85454"/>
        <dbReference type="EC" id="2.1.1.37"/>
    </reaction>
</comment>
<name>W9C5E9_SCLBF</name>